<dbReference type="AlphaFoldDB" id="A0A426WWM6"/>
<organism evidence="1 2">
    <name type="scientific">Ensete ventricosum</name>
    <name type="common">Abyssinian banana</name>
    <name type="synonym">Musa ensete</name>
    <dbReference type="NCBI Taxonomy" id="4639"/>
    <lineage>
        <taxon>Eukaryota</taxon>
        <taxon>Viridiplantae</taxon>
        <taxon>Streptophyta</taxon>
        <taxon>Embryophyta</taxon>
        <taxon>Tracheophyta</taxon>
        <taxon>Spermatophyta</taxon>
        <taxon>Magnoliopsida</taxon>
        <taxon>Liliopsida</taxon>
        <taxon>Zingiberales</taxon>
        <taxon>Musaceae</taxon>
        <taxon>Ensete</taxon>
    </lineage>
</organism>
<name>A0A426WWM6_ENSVE</name>
<comment type="caution">
    <text evidence="1">The sequence shown here is derived from an EMBL/GenBank/DDBJ whole genome shotgun (WGS) entry which is preliminary data.</text>
</comment>
<evidence type="ECO:0000313" key="1">
    <source>
        <dbReference type="EMBL" id="RRT31639.1"/>
    </source>
</evidence>
<accession>A0A426WWM6</accession>
<dbReference type="Proteomes" id="UP000287651">
    <property type="component" value="Unassembled WGS sequence"/>
</dbReference>
<gene>
    <name evidence="1" type="ORF">B296_00058976</name>
</gene>
<protein>
    <submittedName>
        <fullName evidence="1">Uncharacterized protein</fullName>
    </submittedName>
</protein>
<reference evidence="1 2" key="1">
    <citation type="journal article" date="2014" name="Agronomy (Basel)">
        <title>A Draft Genome Sequence for Ensete ventricosum, the Drought-Tolerant Tree Against Hunger.</title>
        <authorList>
            <person name="Harrison J."/>
            <person name="Moore K.A."/>
            <person name="Paszkiewicz K."/>
            <person name="Jones T."/>
            <person name="Grant M."/>
            <person name="Ambacheew D."/>
            <person name="Muzemil S."/>
            <person name="Studholme D.J."/>
        </authorList>
    </citation>
    <scope>NUCLEOTIDE SEQUENCE [LARGE SCALE GENOMIC DNA]</scope>
</reference>
<sequence length="72" mass="7754">MGQGRGAPYYINGHGARQCRTRSPPPRMLDQLPTWSLGLTWLPPKCCCGCPSGAGLDELDWPIGSGGYYLTA</sequence>
<feature type="non-terminal residue" evidence="1">
    <location>
        <position position="72"/>
    </location>
</feature>
<evidence type="ECO:0000313" key="2">
    <source>
        <dbReference type="Proteomes" id="UP000287651"/>
    </source>
</evidence>
<dbReference type="EMBL" id="AMZH03037358">
    <property type="protein sequence ID" value="RRT31639.1"/>
    <property type="molecule type" value="Genomic_DNA"/>
</dbReference>
<proteinExistence type="predicted"/>